<proteinExistence type="predicted"/>
<gene>
    <name evidence="1" type="ORF">RRG08_054059</name>
</gene>
<keyword evidence="2" id="KW-1185">Reference proteome</keyword>
<name>A0AAE1DDX8_9GAST</name>
<dbReference type="EMBL" id="JAWDGP010004172">
    <property type="protein sequence ID" value="KAK3767011.1"/>
    <property type="molecule type" value="Genomic_DNA"/>
</dbReference>
<evidence type="ECO:0000313" key="2">
    <source>
        <dbReference type="Proteomes" id="UP001283361"/>
    </source>
</evidence>
<dbReference type="Proteomes" id="UP001283361">
    <property type="component" value="Unassembled WGS sequence"/>
</dbReference>
<reference evidence="1" key="1">
    <citation type="journal article" date="2023" name="G3 (Bethesda)">
        <title>A reference genome for the long-term kleptoplast-retaining sea slug Elysia crispata morphotype clarki.</title>
        <authorList>
            <person name="Eastman K.E."/>
            <person name="Pendleton A.L."/>
            <person name="Shaikh M.A."/>
            <person name="Suttiyut T."/>
            <person name="Ogas R."/>
            <person name="Tomko P."/>
            <person name="Gavelis G."/>
            <person name="Widhalm J.R."/>
            <person name="Wisecaver J.H."/>
        </authorList>
    </citation>
    <scope>NUCLEOTIDE SEQUENCE</scope>
    <source>
        <strain evidence="1">ECLA1</strain>
    </source>
</reference>
<sequence>MWRLWKTCTTLVQALMIMVMNEKSVLPQLRPLVTTVTLSVGAVRGHGVHSVSIVPKLMRFAVEWTMVDAQLRQKNGFGDWRRKSERLRWTRGEFDH</sequence>
<accession>A0AAE1DDX8</accession>
<dbReference type="AlphaFoldDB" id="A0AAE1DDX8"/>
<comment type="caution">
    <text evidence="1">The sequence shown here is derived from an EMBL/GenBank/DDBJ whole genome shotgun (WGS) entry which is preliminary data.</text>
</comment>
<protein>
    <submittedName>
        <fullName evidence="1">Uncharacterized protein</fullName>
    </submittedName>
</protein>
<evidence type="ECO:0000313" key="1">
    <source>
        <dbReference type="EMBL" id="KAK3767011.1"/>
    </source>
</evidence>
<organism evidence="1 2">
    <name type="scientific">Elysia crispata</name>
    <name type="common">lettuce slug</name>
    <dbReference type="NCBI Taxonomy" id="231223"/>
    <lineage>
        <taxon>Eukaryota</taxon>
        <taxon>Metazoa</taxon>
        <taxon>Spiralia</taxon>
        <taxon>Lophotrochozoa</taxon>
        <taxon>Mollusca</taxon>
        <taxon>Gastropoda</taxon>
        <taxon>Heterobranchia</taxon>
        <taxon>Euthyneura</taxon>
        <taxon>Panpulmonata</taxon>
        <taxon>Sacoglossa</taxon>
        <taxon>Placobranchoidea</taxon>
        <taxon>Plakobranchidae</taxon>
        <taxon>Elysia</taxon>
    </lineage>
</organism>